<gene>
    <name evidence="1" type="ORF">QFC19_000711</name>
</gene>
<name>A0ACC2WP61_9TREE</name>
<accession>A0ACC2WP61</accession>
<dbReference type="EMBL" id="JASBWR010000005">
    <property type="protein sequence ID" value="KAJ9112292.1"/>
    <property type="molecule type" value="Genomic_DNA"/>
</dbReference>
<proteinExistence type="predicted"/>
<protein>
    <submittedName>
        <fullName evidence="1">Uncharacterized protein</fullName>
    </submittedName>
</protein>
<comment type="caution">
    <text evidence="1">The sequence shown here is derived from an EMBL/GenBank/DDBJ whole genome shotgun (WGS) entry which is preliminary data.</text>
</comment>
<reference evidence="1" key="1">
    <citation type="submission" date="2023-04" db="EMBL/GenBank/DDBJ databases">
        <title>Draft Genome sequencing of Naganishia species isolated from polar environments using Oxford Nanopore Technology.</title>
        <authorList>
            <person name="Leo P."/>
            <person name="Venkateswaran K."/>
        </authorList>
    </citation>
    <scope>NUCLEOTIDE SEQUENCE</scope>
    <source>
        <strain evidence="1">MNA-CCFEE 5261</strain>
    </source>
</reference>
<organism evidence="1 2">
    <name type="scientific">Naganishia cerealis</name>
    <dbReference type="NCBI Taxonomy" id="610337"/>
    <lineage>
        <taxon>Eukaryota</taxon>
        <taxon>Fungi</taxon>
        <taxon>Dikarya</taxon>
        <taxon>Basidiomycota</taxon>
        <taxon>Agaricomycotina</taxon>
        <taxon>Tremellomycetes</taxon>
        <taxon>Filobasidiales</taxon>
        <taxon>Filobasidiaceae</taxon>
        <taxon>Naganishia</taxon>
    </lineage>
</organism>
<dbReference type="Proteomes" id="UP001241377">
    <property type="component" value="Unassembled WGS sequence"/>
</dbReference>
<sequence length="225" mass="25400">MPLLSDSNRTQEQTALTPVLSVSLTAQELVIEWQRLQGSDTDFTSSSYQPTFQPLKELRRIYEKGMNALAGVTNTSPHIETVVAATAVLELYSQLPCTGKFKNFYVADLTFEGLHLVFGELRCTTGMTDLILLHFFLAKTLKEWANDDIMDCYAQVLCRAAYRKGDQADTSKTLIGKSFSKTTYILHTEGDAVSEEPKSMVDLEHRLNILLVKYRQVYVHTYPTD</sequence>
<evidence type="ECO:0000313" key="1">
    <source>
        <dbReference type="EMBL" id="KAJ9112292.1"/>
    </source>
</evidence>
<keyword evidence="2" id="KW-1185">Reference proteome</keyword>
<evidence type="ECO:0000313" key="2">
    <source>
        <dbReference type="Proteomes" id="UP001241377"/>
    </source>
</evidence>